<protein>
    <submittedName>
        <fullName evidence="1">Uncharacterized protein</fullName>
    </submittedName>
</protein>
<comment type="caution">
    <text evidence="1">The sequence shown here is derived from an EMBL/GenBank/DDBJ whole genome shotgun (WGS) entry which is preliminary data.</text>
</comment>
<dbReference type="Proteomes" id="UP000704712">
    <property type="component" value="Unassembled WGS sequence"/>
</dbReference>
<dbReference type="AlphaFoldDB" id="A0A8S9UCG1"/>
<evidence type="ECO:0000313" key="1">
    <source>
        <dbReference type="EMBL" id="KAF4136664.1"/>
    </source>
</evidence>
<sequence length="111" mass="12794">MLIHDCHRGSHDKAAYQQRVDPCAVLSYKWFCQEVELLQRRSHEVASEQDAGDTKLVATWEWRHGNRQHLDEDSYLVSTGNVRQLGRDEDEKSGKELTGDIDELLLDEEVG</sequence>
<dbReference type="EMBL" id="JAACNO010001912">
    <property type="protein sequence ID" value="KAF4136664.1"/>
    <property type="molecule type" value="Genomic_DNA"/>
</dbReference>
<reference evidence="1" key="1">
    <citation type="submission" date="2020-03" db="EMBL/GenBank/DDBJ databases">
        <title>Hybrid Assembly of Korean Phytophthora infestans isolates.</title>
        <authorList>
            <person name="Prokchorchik M."/>
            <person name="Lee Y."/>
            <person name="Seo J."/>
            <person name="Cho J.-H."/>
            <person name="Park Y.-E."/>
            <person name="Jang D.-C."/>
            <person name="Im J.-S."/>
            <person name="Choi J.-G."/>
            <person name="Park H.-J."/>
            <person name="Lee G.-B."/>
            <person name="Lee Y.-G."/>
            <person name="Hong S.-Y."/>
            <person name="Cho K."/>
            <person name="Sohn K.H."/>
        </authorList>
    </citation>
    <scope>NUCLEOTIDE SEQUENCE</scope>
    <source>
        <strain evidence="1">KR_2_A2</strain>
    </source>
</reference>
<proteinExistence type="predicted"/>
<name>A0A8S9UCG1_PHYIN</name>
<evidence type="ECO:0000313" key="2">
    <source>
        <dbReference type="Proteomes" id="UP000704712"/>
    </source>
</evidence>
<organism evidence="1 2">
    <name type="scientific">Phytophthora infestans</name>
    <name type="common">Potato late blight agent</name>
    <name type="synonym">Botrytis infestans</name>
    <dbReference type="NCBI Taxonomy" id="4787"/>
    <lineage>
        <taxon>Eukaryota</taxon>
        <taxon>Sar</taxon>
        <taxon>Stramenopiles</taxon>
        <taxon>Oomycota</taxon>
        <taxon>Peronosporomycetes</taxon>
        <taxon>Peronosporales</taxon>
        <taxon>Peronosporaceae</taxon>
        <taxon>Phytophthora</taxon>
    </lineage>
</organism>
<accession>A0A8S9UCG1</accession>
<gene>
    <name evidence="1" type="ORF">GN958_ATG14154</name>
</gene>